<dbReference type="PROSITE" id="PS50966">
    <property type="entry name" value="ZF_SWIM"/>
    <property type="match status" value="1"/>
</dbReference>
<keyword evidence="1" id="KW-0862">Zinc</keyword>
<dbReference type="OrthoDB" id="5984844at2759"/>
<dbReference type="InterPro" id="IPR011604">
    <property type="entry name" value="PDDEXK-like_dom_sf"/>
</dbReference>
<keyword evidence="4" id="KW-1185">Reference proteome</keyword>
<keyword evidence="1" id="KW-0479">Metal-binding</keyword>
<reference evidence="4" key="1">
    <citation type="journal article" date="2017" name="bioRxiv">
        <title>Comparative analysis of the genomes of Stylophora pistillata and Acropora digitifera provides evidence for extensive differences between species of corals.</title>
        <authorList>
            <person name="Voolstra C.R."/>
            <person name="Li Y."/>
            <person name="Liew Y.J."/>
            <person name="Baumgarten S."/>
            <person name="Zoccola D."/>
            <person name="Flot J.-F."/>
            <person name="Tambutte S."/>
            <person name="Allemand D."/>
            <person name="Aranda M."/>
        </authorList>
    </citation>
    <scope>NUCLEOTIDE SEQUENCE [LARGE SCALE GENOMIC DNA]</scope>
</reference>
<name>A0A2B4STG6_STYPI</name>
<evidence type="ECO:0000313" key="3">
    <source>
        <dbReference type="EMBL" id="PFX32399.1"/>
    </source>
</evidence>
<proteinExistence type="predicted"/>
<evidence type="ECO:0000256" key="1">
    <source>
        <dbReference type="PROSITE-ProRule" id="PRU00325"/>
    </source>
</evidence>
<keyword evidence="1" id="KW-0863">Zinc-finger</keyword>
<sequence length="288" mass="32126">MKKTESPHNISANIELKDKSLSGKCSCVAGIDGYCHHIIALFFYLAHCKQLGLKSLPDELTCTSMKRRWSVPRGKKIERKQIQDILVKKPQMGAKNSKFIKLTLYSPSKYYGLLHSTSFEELSPVPIIASILPHQDNLANLETVTPKFGSALKGSVLSYQQKLSQDYIINYFTLAGFPLLPYEDSGDRFENAFRICLTSDKQAALESLNLDRDVAIDVVKLYNKIQVSCGLIINPKCPWLGCSPDRKVFDIAASENGLDPFGLLEVKVVKADETSFDNVRVGVVNIHL</sequence>
<dbReference type="EMBL" id="LSMT01000024">
    <property type="protein sequence ID" value="PFX32399.1"/>
    <property type="molecule type" value="Genomic_DNA"/>
</dbReference>
<dbReference type="PANTHER" id="PTHR47526:SF3">
    <property type="entry name" value="PHD-TYPE DOMAIN-CONTAINING PROTEIN"/>
    <property type="match status" value="1"/>
</dbReference>
<organism evidence="3 4">
    <name type="scientific">Stylophora pistillata</name>
    <name type="common">Smooth cauliflower coral</name>
    <dbReference type="NCBI Taxonomy" id="50429"/>
    <lineage>
        <taxon>Eukaryota</taxon>
        <taxon>Metazoa</taxon>
        <taxon>Cnidaria</taxon>
        <taxon>Anthozoa</taxon>
        <taxon>Hexacorallia</taxon>
        <taxon>Scleractinia</taxon>
        <taxon>Astrocoeniina</taxon>
        <taxon>Pocilloporidae</taxon>
        <taxon>Stylophora</taxon>
    </lineage>
</organism>
<dbReference type="InterPro" id="IPR007527">
    <property type="entry name" value="Znf_SWIM"/>
</dbReference>
<dbReference type="Gene3D" id="3.90.320.10">
    <property type="match status" value="1"/>
</dbReference>
<feature type="domain" description="SWIM-type" evidence="2">
    <location>
        <begin position="10"/>
        <end position="46"/>
    </location>
</feature>
<dbReference type="PANTHER" id="PTHR47526">
    <property type="entry name" value="ATP-DEPENDENT DNA HELICASE"/>
    <property type="match status" value="1"/>
</dbReference>
<accession>A0A2B4STG6</accession>
<comment type="caution">
    <text evidence="3">The sequence shown here is derived from an EMBL/GenBank/DDBJ whole genome shotgun (WGS) entry which is preliminary data.</text>
</comment>
<evidence type="ECO:0000313" key="4">
    <source>
        <dbReference type="Proteomes" id="UP000225706"/>
    </source>
</evidence>
<dbReference type="GO" id="GO:0008270">
    <property type="term" value="F:zinc ion binding"/>
    <property type="evidence" value="ECO:0007669"/>
    <property type="project" value="UniProtKB-KW"/>
</dbReference>
<dbReference type="AlphaFoldDB" id="A0A2B4STG6"/>
<gene>
    <name evidence="3" type="ORF">AWC38_SpisGene2799</name>
</gene>
<evidence type="ECO:0000259" key="2">
    <source>
        <dbReference type="PROSITE" id="PS50966"/>
    </source>
</evidence>
<protein>
    <recommendedName>
        <fullName evidence="2">SWIM-type domain-containing protein</fullName>
    </recommendedName>
</protein>
<dbReference type="Proteomes" id="UP000225706">
    <property type="component" value="Unassembled WGS sequence"/>
</dbReference>